<sequence>MLIDEKEIELIKSKYLGTQKDDKKRSLKQGDKFKQVFVFEWDASEDTSQDINPLYAKKHDPKILFGKGYMAGVDQNEQKKIYDSTGKLVKNRDDGEDIARKARELMTERDWRIFRENNDIMAKGSKVPFPYRNWDEIPNLHPALRDNISFSGFTRPMPIQMQAIPVGLNFRDMIGLAPTGSGKSAAFLIPLVNFLLRMPPIRDHLIQDGPYSIIMAPTRELAIQIQEEFIKLSRDTHLRSIQVVGGKSAEEQGSSIGRGVEIVIGTPGRIEDLIKRQYLVLNQCYYVILDEADKMIDLELEESVNFILEAIPPQLNKSIDKEREVLDQEQQMMKGMKFYKTFVMFSATMLPQIEKIARKYLRFPSMVQIGEPGGGKKDIDQRVEFVTEGSKKQKLTQLLHKFPQPPILIFVRERVDTESLANYLNKCGFNAVTLHGSKTQEQREKALKSLKDGINDILVCTNVAARGLDVEGVSHVINYHAPSNIVDYTHRIGRTGRAGRKGMATTFITSQDDGLLYDLKKFMQDNDQHIPNELANHPAARFKGGFAAIGEGPSGEGQPQSGGKPGGGSKTVPTSTQVSKSHHM</sequence>
<dbReference type="PANTHER" id="PTHR47958">
    <property type="entry name" value="ATP-DEPENDENT RNA HELICASE DBP3"/>
    <property type="match status" value="1"/>
</dbReference>
<dbReference type="SMART" id="SM00487">
    <property type="entry name" value="DEXDc"/>
    <property type="match status" value="1"/>
</dbReference>
<dbReference type="InterPro" id="IPR001650">
    <property type="entry name" value="Helicase_C-like"/>
</dbReference>
<dbReference type="GO" id="GO:0003676">
    <property type="term" value="F:nucleic acid binding"/>
    <property type="evidence" value="ECO:0007669"/>
    <property type="project" value="InterPro"/>
</dbReference>
<organism evidence="12 13">
    <name type="scientific">Halteria grandinella</name>
    <dbReference type="NCBI Taxonomy" id="5974"/>
    <lineage>
        <taxon>Eukaryota</taxon>
        <taxon>Sar</taxon>
        <taxon>Alveolata</taxon>
        <taxon>Ciliophora</taxon>
        <taxon>Intramacronucleata</taxon>
        <taxon>Spirotrichea</taxon>
        <taxon>Stichotrichia</taxon>
        <taxon>Sporadotrichida</taxon>
        <taxon>Halteriidae</taxon>
        <taxon>Halteria</taxon>
    </lineage>
</organism>
<comment type="similarity">
    <text evidence="6">Belongs to the DEAD box helicase family. DDX23/PRP28 subfamily.</text>
</comment>
<evidence type="ECO:0000256" key="2">
    <source>
        <dbReference type="ARBA" id="ARBA00022741"/>
    </source>
</evidence>
<evidence type="ECO:0000259" key="10">
    <source>
        <dbReference type="PROSITE" id="PS51192"/>
    </source>
</evidence>
<feature type="region of interest" description="Disordered" evidence="9">
    <location>
        <begin position="545"/>
        <end position="584"/>
    </location>
</feature>
<comment type="catalytic activity">
    <reaction evidence="7">
        <text>ATP + H2O = ADP + phosphate + H(+)</text>
        <dbReference type="Rhea" id="RHEA:13065"/>
        <dbReference type="ChEBI" id="CHEBI:15377"/>
        <dbReference type="ChEBI" id="CHEBI:15378"/>
        <dbReference type="ChEBI" id="CHEBI:30616"/>
        <dbReference type="ChEBI" id="CHEBI:43474"/>
        <dbReference type="ChEBI" id="CHEBI:456216"/>
        <dbReference type="EC" id="3.6.4.13"/>
    </reaction>
</comment>
<dbReference type="InterPro" id="IPR011545">
    <property type="entry name" value="DEAD/DEAH_box_helicase_dom"/>
</dbReference>
<dbReference type="SUPFAM" id="SSF52540">
    <property type="entry name" value="P-loop containing nucleoside triphosphate hydrolases"/>
    <property type="match status" value="1"/>
</dbReference>
<keyword evidence="3 8" id="KW-0378">Hydrolase</keyword>
<evidence type="ECO:0000313" key="13">
    <source>
        <dbReference type="Proteomes" id="UP000785679"/>
    </source>
</evidence>
<evidence type="ECO:0000313" key="12">
    <source>
        <dbReference type="EMBL" id="TNV82198.1"/>
    </source>
</evidence>
<dbReference type="AlphaFoldDB" id="A0A8J8NW33"/>
<evidence type="ECO:0000256" key="4">
    <source>
        <dbReference type="ARBA" id="ARBA00022806"/>
    </source>
</evidence>
<comment type="caution">
    <text evidence="12">The sequence shown here is derived from an EMBL/GenBank/DDBJ whole genome shotgun (WGS) entry which is preliminary data.</text>
</comment>
<dbReference type="InterPro" id="IPR057479">
    <property type="entry name" value="PRP28/DDX23-like_helical"/>
</dbReference>
<evidence type="ECO:0000256" key="8">
    <source>
        <dbReference type="RuleBase" id="RU000492"/>
    </source>
</evidence>
<feature type="compositionally biased region" description="Polar residues" evidence="9">
    <location>
        <begin position="571"/>
        <end position="584"/>
    </location>
</feature>
<dbReference type="GO" id="GO:0016787">
    <property type="term" value="F:hydrolase activity"/>
    <property type="evidence" value="ECO:0007669"/>
    <property type="project" value="UniProtKB-KW"/>
</dbReference>
<protein>
    <recommendedName>
        <fullName evidence="1">RNA helicase</fullName>
        <ecNumber evidence="1">3.6.4.13</ecNumber>
    </recommendedName>
</protein>
<dbReference type="Pfam" id="PF00270">
    <property type="entry name" value="DEAD"/>
    <property type="match status" value="1"/>
</dbReference>
<evidence type="ECO:0000259" key="11">
    <source>
        <dbReference type="PROSITE" id="PS51194"/>
    </source>
</evidence>
<dbReference type="EC" id="3.6.4.13" evidence="1"/>
<dbReference type="PROSITE" id="PS00039">
    <property type="entry name" value="DEAD_ATP_HELICASE"/>
    <property type="match status" value="1"/>
</dbReference>
<keyword evidence="5 8" id="KW-0067">ATP-binding</keyword>
<dbReference type="Proteomes" id="UP000785679">
    <property type="component" value="Unassembled WGS sequence"/>
</dbReference>
<dbReference type="CDD" id="cd18787">
    <property type="entry name" value="SF2_C_DEAD"/>
    <property type="match status" value="1"/>
</dbReference>
<reference evidence="12" key="1">
    <citation type="submission" date="2019-06" db="EMBL/GenBank/DDBJ databases">
        <authorList>
            <person name="Zheng W."/>
        </authorList>
    </citation>
    <scope>NUCLEOTIDE SEQUENCE</scope>
    <source>
        <strain evidence="12">QDHG01</strain>
    </source>
</reference>
<dbReference type="PROSITE" id="PS51192">
    <property type="entry name" value="HELICASE_ATP_BIND_1"/>
    <property type="match status" value="1"/>
</dbReference>
<name>A0A8J8NW33_HALGN</name>
<dbReference type="Pfam" id="PF25430">
    <property type="entry name" value="DDX23"/>
    <property type="match status" value="1"/>
</dbReference>
<gene>
    <name evidence="12" type="ORF">FGO68_gene11117</name>
</gene>
<evidence type="ECO:0000256" key="6">
    <source>
        <dbReference type="ARBA" id="ARBA00037954"/>
    </source>
</evidence>
<feature type="domain" description="Helicase ATP-binding" evidence="10">
    <location>
        <begin position="164"/>
        <end position="367"/>
    </location>
</feature>
<dbReference type="InterPro" id="IPR000629">
    <property type="entry name" value="RNA-helicase_DEAD-box_CS"/>
</dbReference>
<evidence type="ECO:0000256" key="5">
    <source>
        <dbReference type="ARBA" id="ARBA00022840"/>
    </source>
</evidence>
<dbReference type="SMART" id="SM00490">
    <property type="entry name" value="HELICc"/>
    <property type="match status" value="1"/>
</dbReference>
<dbReference type="PROSITE" id="PS51194">
    <property type="entry name" value="HELICASE_CTER"/>
    <property type="match status" value="1"/>
</dbReference>
<dbReference type="EMBL" id="RRYP01005250">
    <property type="protein sequence ID" value="TNV82198.1"/>
    <property type="molecule type" value="Genomic_DNA"/>
</dbReference>
<accession>A0A8J8NW33</accession>
<evidence type="ECO:0000256" key="9">
    <source>
        <dbReference type="SAM" id="MobiDB-lite"/>
    </source>
</evidence>
<evidence type="ECO:0000256" key="3">
    <source>
        <dbReference type="ARBA" id="ARBA00022801"/>
    </source>
</evidence>
<evidence type="ECO:0000256" key="7">
    <source>
        <dbReference type="ARBA" id="ARBA00047984"/>
    </source>
</evidence>
<evidence type="ECO:0000256" key="1">
    <source>
        <dbReference type="ARBA" id="ARBA00012552"/>
    </source>
</evidence>
<dbReference type="GO" id="GO:0003724">
    <property type="term" value="F:RNA helicase activity"/>
    <property type="evidence" value="ECO:0007669"/>
    <property type="project" value="UniProtKB-EC"/>
</dbReference>
<feature type="domain" description="Helicase C-terminal" evidence="11">
    <location>
        <begin position="394"/>
        <end position="538"/>
    </location>
</feature>
<proteinExistence type="inferred from homology"/>
<dbReference type="InterPro" id="IPR027417">
    <property type="entry name" value="P-loop_NTPase"/>
</dbReference>
<keyword evidence="4 8" id="KW-0347">Helicase</keyword>
<dbReference type="InterPro" id="IPR014001">
    <property type="entry name" value="Helicase_ATP-bd"/>
</dbReference>
<dbReference type="GO" id="GO:0005524">
    <property type="term" value="F:ATP binding"/>
    <property type="evidence" value="ECO:0007669"/>
    <property type="project" value="UniProtKB-KW"/>
</dbReference>
<keyword evidence="13" id="KW-1185">Reference proteome</keyword>
<dbReference type="Gene3D" id="3.40.50.300">
    <property type="entry name" value="P-loop containing nucleotide triphosphate hydrolases"/>
    <property type="match status" value="2"/>
</dbReference>
<dbReference type="OrthoDB" id="196131at2759"/>
<keyword evidence="2 8" id="KW-0547">Nucleotide-binding</keyword>
<dbReference type="Pfam" id="PF00271">
    <property type="entry name" value="Helicase_C"/>
    <property type="match status" value="1"/>
</dbReference>